<gene>
    <name evidence="2" type="ordered locus">VIT_11s0118g00150</name>
</gene>
<evidence type="ECO:0000256" key="1">
    <source>
        <dbReference type="SAM" id="Phobius"/>
    </source>
</evidence>
<dbReference type="InParanoid" id="F6HCF9"/>
<dbReference type="PaxDb" id="29760-VIT_11s0118g00150.t01"/>
<dbReference type="Proteomes" id="UP000009183">
    <property type="component" value="Chromosome 11"/>
</dbReference>
<keyword evidence="1" id="KW-0812">Transmembrane</keyword>
<sequence>MTATTIHRLSTLSSISHTHVSNFNFLSSALSFLSLLSRPYESTLSIFIFLYFLFQALFPNFTWKMCQRNWI</sequence>
<keyword evidence="1" id="KW-0472">Membrane</keyword>
<accession>F6HCF9</accession>
<dbReference type="EMBL" id="FN595515">
    <property type="protein sequence ID" value="CCB49905.1"/>
    <property type="molecule type" value="Genomic_DNA"/>
</dbReference>
<dbReference type="HOGENOM" id="CLU_2745220_0_0_1"/>
<proteinExistence type="predicted"/>
<feature type="transmembrane region" description="Helical" evidence="1">
    <location>
        <begin position="43"/>
        <end position="63"/>
    </location>
</feature>
<keyword evidence="3" id="KW-1185">Reference proteome</keyword>
<evidence type="ECO:0000313" key="2">
    <source>
        <dbReference type="EMBL" id="CCB49905.1"/>
    </source>
</evidence>
<protein>
    <submittedName>
        <fullName evidence="2">Uncharacterized protein</fullName>
    </submittedName>
</protein>
<reference evidence="3" key="1">
    <citation type="journal article" date="2007" name="Nature">
        <title>The grapevine genome sequence suggests ancestral hexaploidization in major angiosperm phyla.</title>
        <authorList>
            <consortium name="The French-Italian Public Consortium for Grapevine Genome Characterization."/>
            <person name="Jaillon O."/>
            <person name="Aury J.-M."/>
            <person name="Noel B."/>
            <person name="Policriti A."/>
            <person name="Clepet C."/>
            <person name="Casagrande A."/>
            <person name="Choisne N."/>
            <person name="Aubourg S."/>
            <person name="Vitulo N."/>
            <person name="Jubin C."/>
            <person name="Vezzi A."/>
            <person name="Legeai F."/>
            <person name="Hugueney P."/>
            <person name="Dasilva C."/>
            <person name="Horner D."/>
            <person name="Mica E."/>
            <person name="Jublot D."/>
            <person name="Poulain J."/>
            <person name="Bruyere C."/>
            <person name="Billault A."/>
            <person name="Segurens B."/>
            <person name="Gouyvenoux M."/>
            <person name="Ugarte E."/>
            <person name="Cattonaro F."/>
            <person name="Anthouard V."/>
            <person name="Vico V."/>
            <person name="Del Fabbro C."/>
            <person name="Alaux M."/>
            <person name="Di Gaspero G."/>
            <person name="Dumas V."/>
            <person name="Felice N."/>
            <person name="Paillard S."/>
            <person name="Juman I."/>
            <person name="Moroldo M."/>
            <person name="Scalabrin S."/>
            <person name="Canaguier A."/>
            <person name="Le Clainche I."/>
            <person name="Malacrida G."/>
            <person name="Durand E."/>
            <person name="Pesole G."/>
            <person name="Laucou V."/>
            <person name="Chatelet P."/>
            <person name="Merdinoglu D."/>
            <person name="Delledonne M."/>
            <person name="Pezzotti M."/>
            <person name="Lecharny A."/>
            <person name="Scarpelli C."/>
            <person name="Artiguenave F."/>
            <person name="Pe M.E."/>
            <person name="Valle G."/>
            <person name="Morgante M."/>
            <person name="Caboche M."/>
            <person name="Adam-Blondon A.-F."/>
            <person name="Weissenbach J."/>
            <person name="Quetier F."/>
            <person name="Wincker P."/>
        </authorList>
    </citation>
    <scope>NUCLEOTIDE SEQUENCE [LARGE SCALE GENOMIC DNA]</scope>
    <source>
        <strain evidence="3">cv. Pinot noir / PN40024</strain>
    </source>
</reference>
<evidence type="ECO:0000313" key="3">
    <source>
        <dbReference type="Proteomes" id="UP000009183"/>
    </source>
</evidence>
<dbReference type="AlphaFoldDB" id="F6HCF9"/>
<keyword evidence="1" id="KW-1133">Transmembrane helix</keyword>
<feature type="transmembrane region" description="Helical" evidence="1">
    <location>
        <begin position="20"/>
        <end position="37"/>
    </location>
</feature>
<organism evidence="2 3">
    <name type="scientific">Vitis vinifera</name>
    <name type="common">Grape</name>
    <dbReference type="NCBI Taxonomy" id="29760"/>
    <lineage>
        <taxon>Eukaryota</taxon>
        <taxon>Viridiplantae</taxon>
        <taxon>Streptophyta</taxon>
        <taxon>Embryophyta</taxon>
        <taxon>Tracheophyta</taxon>
        <taxon>Spermatophyta</taxon>
        <taxon>Magnoliopsida</taxon>
        <taxon>eudicotyledons</taxon>
        <taxon>Gunneridae</taxon>
        <taxon>Pentapetalae</taxon>
        <taxon>rosids</taxon>
        <taxon>Vitales</taxon>
        <taxon>Vitaceae</taxon>
        <taxon>Viteae</taxon>
        <taxon>Vitis</taxon>
    </lineage>
</organism>
<name>F6HCF9_VITVI</name>